<accession>A0A448XRU1</accession>
<dbReference type="OrthoDB" id="10254988at2759"/>
<keyword evidence="3" id="KW-1185">Reference proteome</keyword>
<sequence length="162" mass="17796">MTNLQTEFMHSASPLVKTSFPSINCSNDLHFEEAKLITTLDNRPESATKKEIPTVLDESLRQNLPSHIVSVSTNCVTSCSASSLEESGCLRRNLSASNGHSSGEPEIIGQSQSAPNPAGFTIQAPGLIDADRHHMSVELAEAKARIRRLRVEMFFLCIFFHL</sequence>
<feature type="region of interest" description="Disordered" evidence="1">
    <location>
        <begin position="95"/>
        <end position="115"/>
    </location>
</feature>
<dbReference type="AlphaFoldDB" id="A0A448XRU1"/>
<comment type="caution">
    <text evidence="2">The sequence shown here is derived from an EMBL/GenBank/DDBJ whole genome shotgun (WGS) entry which is preliminary data.</text>
</comment>
<proteinExistence type="predicted"/>
<evidence type="ECO:0000313" key="3">
    <source>
        <dbReference type="Proteomes" id="UP000784294"/>
    </source>
</evidence>
<protein>
    <submittedName>
        <fullName evidence="2">Uncharacterized protein</fullName>
    </submittedName>
</protein>
<reference evidence="2" key="1">
    <citation type="submission" date="2018-11" db="EMBL/GenBank/DDBJ databases">
        <authorList>
            <consortium name="Pathogen Informatics"/>
        </authorList>
    </citation>
    <scope>NUCLEOTIDE SEQUENCE</scope>
</reference>
<name>A0A448XRU1_9PLAT</name>
<dbReference type="EMBL" id="CAAALY010280805">
    <property type="protein sequence ID" value="VEL43365.1"/>
    <property type="molecule type" value="Genomic_DNA"/>
</dbReference>
<evidence type="ECO:0000313" key="2">
    <source>
        <dbReference type="EMBL" id="VEL43365.1"/>
    </source>
</evidence>
<organism evidence="2 3">
    <name type="scientific">Protopolystoma xenopodis</name>
    <dbReference type="NCBI Taxonomy" id="117903"/>
    <lineage>
        <taxon>Eukaryota</taxon>
        <taxon>Metazoa</taxon>
        <taxon>Spiralia</taxon>
        <taxon>Lophotrochozoa</taxon>
        <taxon>Platyhelminthes</taxon>
        <taxon>Monogenea</taxon>
        <taxon>Polyopisthocotylea</taxon>
        <taxon>Polystomatidea</taxon>
        <taxon>Polystomatidae</taxon>
        <taxon>Protopolystoma</taxon>
    </lineage>
</organism>
<evidence type="ECO:0000256" key="1">
    <source>
        <dbReference type="SAM" id="MobiDB-lite"/>
    </source>
</evidence>
<gene>
    <name evidence="2" type="ORF">PXEA_LOCUS36805</name>
</gene>
<dbReference type="Proteomes" id="UP000784294">
    <property type="component" value="Unassembled WGS sequence"/>
</dbReference>